<sequence length="547" mass="61709">MISSKGKRKLVEVDLVSSDEDAKVIRSNRPREDSRIQGAAADYTSRSSISPPRRPKVKQVSQAPNSTGTIRRIDSPIKLTKVEGLPDAVNVDTASLEDILSNPLVKECWAFNYLIDVEFLLSKFDSDTRDQVQLTVVHGFWKHEDRNRLALKDAAARHSNVKEVAAYMPEMFGTHHSKMLILARHDDLAQIIILTANFIEQDWRMTQGAWVSPLLPLLADKDNPKGTDRVGTGSKFKFDLISYLKTYKDRLQSLVVTIERYDFQEIRAALVASVPYGNSIQSEVADVSRTNWGWPGLKHILSHISCPESIPEIVVQVSSVATLGVQDTWLQKSFFSALKTSQHLLSDAQAKFSIIFPTAEEIRRSISGYECGSSIHMKTQSDQNQKQLKYIRPMLQQWAGDSNPGNIPASNVRRAGRRRAGPHIKTYIRFTDSRMRTIDWALLTSANLSTQAWGASTNKDKEVRISSYEIGVMVWPALFKDEPSESIEMIPVFQKNQPDQTPSDKTQVGFRMPYDLPLVPYAKTDEPWCATKPDSKPDWMGRAWPGY</sequence>
<dbReference type="SUPFAM" id="SSF56024">
    <property type="entry name" value="Phospholipase D/nuclease"/>
    <property type="match status" value="2"/>
</dbReference>
<dbReference type="GO" id="GO:0017005">
    <property type="term" value="F:3'-tyrosyl-DNA phosphodiesterase activity"/>
    <property type="evidence" value="ECO:0007669"/>
    <property type="project" value="TreeGrafter"/>
</dbReference>
<dbReference type="GO" id="GO:0004527">
    <property type="term" value="F:exonuclease activity"/>
    <property type="evidence" value="ECO:0007669"/>
    <property type="project" value="UniProtKB-KW"/>
</dbReference>
<dbReference type="AlphaFoldDB" id="A0A8H3FZM6"/>
<keyword evidence="5" id="KW-0378">Hydrolase</keyword>
<feature type="binding site" evidence="10">
    <location>
        <position position="178"/>
    </location>
    <ligand>
        <name>substrate</name>
    </ligand>
</feature>
<dbReference type="CDD" id="cd09123">
    <property type="entry name" value="PLDc_Tdp1_2"/>
    <property type="match status" value="1"/>
</dbReference>
<keyword evidence="14" id="KW-1185">Reference proteome</keyword>
<comment type="caution">
    <text evidence="13">The sequence shown here is derived from an EMBL/GenBank/DDBJ whole genome shotgun (WGS) entry which is preliminary data.</text>
</comment>
<comment type="similarity">
    <text evidence="2">Belongs to the tyrosyl-DNA phosphodiesterase family.</text>
</comment>
<evidence type="ECO:0000256" key="7">
    <source>
        <dbReference type="ARBA" id="ARBA00023204"/>
    </source>
</evidence>
<gene>
    <name evidence="13" type="ORF">GOMPHAMPRED_006493</name>
</gene>
<evidence type="ECO:0000256" key="5">
    <source>
        <dbReference type="ARBA" id="ARBA00022801"/>
    </source>
</evidence>
<dbReference type="EMBL" id="CAJPDQ010000042">
    <property type="protein sequence ID" value="CAF9932114.1"/>
    <property type="molecule type" value="Genomic_DNA"/>
</dbReference>
<dbReference type="GO" id="GO:0003690">
    <property type="term" value="F:double-stranded DNA binding"/>
    <property type="evidence" value="ECO:0007669"/>
    <property type="project" value="TreeGrafter"/>
</dbReference>
<dbReference type="GO" id="GO:0003697">
    <property type="term" value="F:single-stranded DNA binding"/>
    <property type="evidence" value="ECO:0007669"/>
    <property type="project" value="TreeGrafter"/>
</dbReference>
<comment type="subcellular location">
    <subcellularLocation>
        <location evidence="1">Nucleus</location>
    </subcellularLocation>
</comment>
<evidence type="ECO:0000256" key="9">
    <source>
        <dbReference type="PIRSR" id="PIRSR610347-1"/>
    </source>
</evidence>
<keyword evidence="6" id="KW-0269">Exonuclease</keyword>
<feature type="active site" description="Proton donor/acceptor" evidence="9">
    <location>
        <position position="423"/>
    </location>
</feature>
<feature type="compositionally biased region" description="Basic and acidic residues" evidence="12">
    <location>
        <begin position="21"/>
        <end position="35"/>
    </location>
</feature>
<feature type="site" description="Interaction with DNA" evidence="11">
    <location>
        <position position="449"/>
    </location>
</feature>
<dbReference type="OrthoDB" id="47785at2759"/>
<evidence type="ECO:0000313" key="14">
    <source>
        <dbReference type="Proteomes" id="UP000664169"/>
    </source>
</evidence>
<evidence type="ECO:0000256" key="6">
    <source>
        <dbReference type="ARBA" id="ARBA00022839"/>
    </source>
</evidence>
<evidence type="ECO:0008006" key="15">
    <source>
        <dbReference type="Google" id="ProtNLM"/>
    </source>
</evidence>
<evidence type="ECO:0000313" key="13">
    <source>
        <dbReference type="EMBL" id="CAF9932114.1"/>
    </source>
</evidence>
<dbReference type="FunFam" id="3.30.870.10:FF:000038">
    <property type="entry name" value="Probable tyrosyl-DNA phosphodiesterase"/>
    <property type="match status" value="1"/>
</dbReference>
<dbReference type="InterPro" id="IPR010347">
    <property type="entry name" value="Tdp1"/>
</dbReference>
<keyword evidence="3" id="KW-0540">Nuclease</keyword>
<evidence type="ECO:0000256" key="8">
    <source>
        <dbReference type="ARBA" id="ARBA00023242"/>
    </source>
</evidence>
<evidence type="ECO:0000256" key="1">
    <source>
        <dbReference type="ARBA" id="ARBA00004123"/>
    </source>
</evidence>
<feature type="active site" description="Nucleophile" evidence="9">
    <location>
        <position position="176"/>
    </location>
</feature>
<evidence type="ECO:0000256" key="4">
    <source>
        <dbReference type="ARBA" id="ARBA00022763"/>
    </source>
</evidence>
<protein>
    <recommendedName>
        <fullName evidence="15">Tyrosyl-DNA phosphodiesterase</fullName>
    </recommendedName>
</protein>
<evidence type="ECO:0000256" key="3">
    <source>
        <dbReference type="ARBA" id="ARBA00022722"/>
    </source>
</evidence>
<evidence type="ECO:0000256" key="10">
    <source>
        <dbReference type="PIRSR" id="PIRSR610347-2"/>
    </source>
</evidence>
<feature type="region of interest" description="Disordered" evidence="12">
    <location>
        <begin position="21"/>
        <end position="67"/>
    </location>
</feature>
<accession>A0A8H3FZM6</accession>
<name>A0A8H3FZM6_9LECA</name>
<dbReference type="GO" id="GO:0005634">
    <property type="term" value="C:nucleus"/>
    <property type="evidence" value="ECO:0007669"/>
    <property type="project" value="UniProtKB-SubCell"/>
</dbReference>
<dbReference type="Pfam" id="PF06087">
    <property type="entry name" value="Tyr-DNA_phospho"/>
    <property type="match status" value="1"/>
</dbReference>
<feature type="binding site" evidence="10">
    <location>
        <position position="425"/>
    </location>
    <ligand>
        <name>substrate</name>
    </ligand>
</feature>
<evidence type="ECO:0000256" key="12">
    <source>
        <dbReference type="SAM" id="MobiDB-lite"/>
    </source>
</evidence>
<keyword evidence="7" id="KW-0234">DNA repair</keyword>
<proteinExistence type="inferred from homology"/>
<keyword evidence="8" id="KW-0539">Nucleus</keyword>
<keyword evidence="4" id="KW-0227">DNA damage</keyword>
<dbReference type="Gene3D" id="3.30.870.10">
    <property type="entry name" value="Endonuclease Chain A"/>
    <property type="match status" value="2"/>
</dbReference>
<dbReference type="GO" id="GO:0006281">
    <property type="term" value="P:DNA repair"/>
    <property type="evidence" value="ECO:0007669"/>
    <property type="project" value="UniProtKB-KW"/>
</dbReference>
<reference evidence="13" key="1">
    <citation type="submission" date="2021-03" db="EMBL/GenBank/DDBJ databases">
        <authorList>
            <person name="Tagirdzhanova G."/>
        </authorList>
    </citation>
    <scope>NUCLEOTIDE SEQUENCE</scope>
</reference>
<evidence type="ECO:0000256" key="2">
    <source>
        <dbReference type="ARBA" id="ARBA00010205"/>
    </source>
</evidence>
<dbReference type="PANTHER" id="PTHR12415:SF0">
    <property type="entry name" value="TYROSYL-DNA PHOSPHODIESTERASE 1"/>
    <property type="match status" value="1"/>
</dbReference>
<evidence type="ECO:0000256" key="11">
    <source>
        <dbReference type="PIRSR" id="PIRSR610347-3"/>
    </source>
</evidence>
<dbReference type="Proteomes" id="UP000664169">
    <property type="component" value="Unassembled WGS sequence"/>
</dbReference>
<organism evidence="13 14">
    <name type="scientific">Gomphillus americanus</name>
    <dbReference type="NCBI Taxonomy" id="1940652"/>
    <lineage>
        <taxon>Eukaryota</taxon>
        <taxon>Fungi</taxon>
        <taxon>Dikarya</taxon>
        <taxon>Ascomycota</taxon>
        <taxon>Pezizomycotina</taxon>
        <taxon>Lecanoromycetes</taxon>
        <taxon>OSLEUM clade</taxon>
        <taxon>Ostropomycetidae</taxon>
        <taxon>Ostropales</taxon>
        <taxon>Graphidaceae</taxon>
        <taxon>Gomphilloideae</taxon>
        <taxon>Gomphillus</taxon>
    </lineage>
</organism>
<dbReference type="PANTHER" id="PTHR12415">
    <property type="entry name" value="TYROSYL-DNA PHOSPHODIESTERASE 1"/>
    <property type="match status" value="1"/>
</dbReference>